<protein>
    <submittedName>
        <fullName evidence="1">Uncharacterized protein</fullName>
    </submittedName>
</protein>
<reference evidence="1" key="1">
    <citation type="submission" date="2023-07" db="EMBL/GenBank/DDBJ databases">
        <title>Chromosome-level genome assembly of Artemia franciscana.</title>
        <authorList>
            <person name="Jo E."/>
        </authorList>
    </citation>
    <scope>NUCLEOTIDE SEQUENCE</scope>
    <source>
        <tissue evidence="1">Whole body</tissue>
    </source>
</reference>
<accession>A0AA88LEY1</accession>
<evidence type="ECO:0000313" key="1">
    <source>
        <dbReference type="EMBL" id="KAK2724049.1"/>
    </source>
</evidence>
<sequence length="109" mass="12333">MQDTRGGTIDALKFAPVGKEWTSGRNDAFLCCHMKRSLSISYPRKSLCFVDTTICKELRSVKLIDTNCGLSIREIPSKALPADPYYPKAKQSKMNEYRNRQVLTDNNVS</sequence>
<dbReference type="AlphaFoldDB" id="A0AA88LEY1"/>
<evidence type="ECO:0000313" key="2">
    <source>
        <dbReference type="EMBL" id="KAK2724050.1"/>
    </source>
</evidence>
<dbReference type="EMBL" id="JAVRJZ010000004">
    <property type="protein sequence ID" value="KAK2724050.1"/>
    <property type="molecule type" value="Genomic_DNA"/>
</dbReference>
<dbReference type="Proteomes" id="UP001187531">
    <property type="component" value="Unassembled WGS sequence"/>
</dbReference>
<comment type="caution">
    <text evidence="1">The sequence shown here is derived from an EMBL/GenBank/DDBJ whole genome shotgun (WGS) entry which is preliminary data.</text>
</comment>
<dbReference type="EMBL" id="JAVRJZ010000004">
    <property type="protein sequence ID" value="KAK2724049.1"/>
    <property type="molecule type" value="Genomic_DNA"/>
</dbReference>
<keyword evidence="3" id="KW-1185">Reference proteome</keyword>
<evidence type="ECO:0000313" key="3">
    <source>
        <dbReference type="Proteomes" id="UP001187531"/>
    </source>
</evidence>
<proteinExistence type="predicted"/>
<name>A0AA88LEY1_ARTSF</name>
<organism evidence="1 3">
    <name type="scientific">Artemia franciscana</name>
    <name type="common">Brine shrimp</name>
    <name type="synonym">Artemia sanfranciscana</name>
    <dbReference type="NCBI Taxonomy" id="6661"/>
    <lineage>
        <taxon>Eukaryota</taxon>
        <taxon>Metazoa</taxon>
        <taxon>Ecdysozoa</taxon>
        <taxon>Arthropoda</taxon>
        <taxon>Crustacea</taxon>
        <taxon>Branchiopoda</taxon>
        <taxon>Anostraca</taxon>
        <taxon>Artemiidae</taxon>
        <taxon>Artemia</taxon>
    </lineage>
</organism>
<gene>
    <name evidence="1" type="ORF">QYM36_002409</name>
    <name evidence="2" type="ORF">QYM36_002410</name>
</gene>